<feature type="region of interest" description="Disordered" evidence="1">
    <location>
        <begin position="1"/>
        <end position="25"/>
    </location>
</feature>
<dbReference type="InterPro" id="IPR004155">
    <property type="entry name" value="PBS_lyase_HEAT"/>
</dbReference>
<dbReference type="Proteomes" id="UP000617734">
    <property type="component" value="Unassembled WGS sequence"/>
</dbReference>
<dbReference type="EMBL" id="BNBO01000099">
    <property type="protein sequence ID" value="GHE27133.1"/>
    <property type="molecule type" value="Genomic_DNA"/>
</dbReference>
<proteinExistence type="predicted"/>
<name>A0A919DAX9_9ACTN</name>
<accession>A0A919DAX9</accession>
<evidence type="ECO:0008006" key="4">
    <source>
        <dbReference type="Google" id="ProtNLM"/>
    </source>
</evidence>
<dbReference type="InterPro" id="IPR011989">
    <property type="entry name" value="ARM-like"/>
</dbReference>
<keyword evidence="3" id="KW-1185">Reference proteome</keyword>
<evidence type="ECO:0000313" key="2">
    <source>
        <dbReference type="EMBL" id="GHE27133.1"/>
    </source>
</evidence>
<dbReference type="Pfam" id="PF03130">
    <property type="entry name" value="HEAT_PBS"/>
    <property type="match status" value="1"/>
</dbReference>
<dbReference type="Gene3D" id="1.25.10.10">
    <property type="entry name" value="Leucine-rich Repeat Variant"/>
    <property type="match status" value="1"/>
</dbReference>
<dbReference type="InterPro" id="IPR016024">
    <property type="entry name" value="ARM-type_fold"/>
</dbReference>
<evidence type="ECO:0000313" key="3">
    <source>
        <dbReference type="Proteomes" id="UP000617734"/>
    </source>
</evidence>
<dbReference type="SMART" id="SM00567">
    <property type="entry name" value="EZ_HEAT"/>
    <property type="match status" value="3"/>
</dbReference>
<evidence type="ECO:0000256" key="1">
    <source>
        <dbReference type="SAM" id="MobiDB-lite"/>
    </source>
</evidence>
<sequence>MPSGPTPAGGPRAALGDNARMDTKSDSALVEQAARRAGPGARTALRALLSDFAEDGGRALRLGTGLLGSADPLVRRAGCELLAEAAGRHESGVREAVTTAVLALAAGQDPDHQVQRAAVRALGAGQDARAVPVLLALAGHPDAEVRRAVAEALPTVSTDDPGPVLPALIRLTGDADPEVRNWATFALGFQIDADSPEVRAALWSRTTDEDAAAREEGIRGLARRRDPRAVPLIAELLDDEAGAHVLTFQAAAILGAAELLPHLEHYDPADPGVADALAGCDPAARARDEAFAAALLDALHRRAPDSDAAVHAERFETGLTLTLTVAGEILHWSVEGLSGRSAGAPERAAALVLASLPDGRA</sequence>
<comment type="caution">
    <text evidence="2">The sequence shown here is derived from an EMBL/GenBank/DDBJ whole genome shotgun (WGS) entry which is preliminary data.</text>
</comment>
<reference evidence="2" key="2">
    <citation type="submission" date="2020-09" db="EMBL/GenBank/DDBJ databases">
        <authorList>
            <person name="Sun Q."/>
            <person name="Ohkuma M."/>
        </authorList>
    </citation>
    <scope>NUCLEOTIDE SEQUENCE</scope>
    <source>
        <strain evidence="2">JCM 4646</strain>
    </source>
</reference>
<gene>
    <name evidence="2" type="ORF">GCM10018781_79730</name>
</gene>
<organism evidence="2 3">
    <name type="scientific">Kitasatospora indigofera</name>
    <dbReference type="NCBI Taxonomy" id="67307"/>
    <lineage>
        <taxon>Bacteria</taxon>
        <taxon>Bacillati</taxon>
        <taxon>Actinomycetota</taxon>
        <taxon>Actinomycetes</taxon>
        <taxon>Kitasatosporales</taxon>
        <taxon>Streptomycetaceae</taxon>
        <taxon>Kitasatospora</taxon>
    </lineage>
</organism>
<dbReference type="Pfam" id="PF13646">
    <property type="entry name" value="HEAT_2"/>
    <property type="match status" value="1"/>
</dbReference>
<dbReference type="AlphaFoldDB" id="A0A919DAX9"/>
<reference evidence="2" key="1">
    <citation type="journal article" date="2014" name="Int. J. Syst. Evol. Microbiol.">
        <title>Complete genome sequence of Corynebacterium casei LMG S-19264T (=DSM 44701T), isolated from a smear-ripened cheese.</title>
        <authorList>
            <consortium name="US DOE Joint Genome Institute (JGI-PGF)"/>
            <person name="Walter F."/>
            <person name="Albersmeier A."/>
            <person name="Kalinowski J."/>
            <person name="Ruckert C."/>
        </authorList>
    </citation>
    <scope>NUCLEOTIDE SEQUENCE</scope>
    <source>
        <strain evidence="2">JCM 4646</strain>
    </source>
</reference>
<protein>
    <recommendedName>
        <fullName evidence="4">PBS lyase</fullName>
    </recommendedName>
</protein>
<dbReference type="SUPFAM" id="SSF48371">
    <property type="entry name" value="ARM repeat"/>
    <property type="match status" value="1"/>
</dbReference>